<dbReference type="CDD" id="cd09117">
    <property type="entry name" value="PLDc_Bfil_DEXD_like"/>
    <property type="match status" value="1"/>
</dbReference>
<dbReference type="InterPro" id="IPR001736">
    <property type="entry name" value="PLipase_D/transphosphatidylase"/>
</dbReference>
<evidence type="ECO:0000259" key="1">
    <source>
        <dbReference type="PROSITE" id="PS50035"/>
    </source>
</evidence>
<dbReference type="SUPFAM" id="SSF56024">
    <property type="entry name" value="Phospholipase D/nuclease"/>
    <property type="match status" value="1"/>
</dbReference>
<protein>
    <submittedName>
        <fullName evidence="2">HKD family nuclease</fullName>
    </submittedName>
</protein>
<feature type="domain" description="PLD phosphodiesterase" evidence="1">
    <location>
        <begin position="93"/>
        <end position="123"/>
    </location>
</feature>
<evidence type="ECO:0000313" key="3">
    <source>
        <dbReference type="Proteomes" id="UP000184041"/>
    </source>
</evidence>
<dbReference type="Proteomes" id="UP000184041">
    <property type="component" value="Unassembled WGS sequence"/>
</dbReference>
<dbReference type="RefSeq" id="WP_084088456.1">
    <property type="nucleotide sequence ID" value="NZ_FQUS01000032.1"/>
</dbReference>
<proteinExistence type="predicted"/>
<dbReference type="InterPro" id="IPR025202">
    <property type="entry name" value="PLD-like_dom"/>
</dbReference>
<keyword evidence="3" id="KW-1185">Reference proteome</keyword>
<dbReference type="Pfam" id="PF13091">
    <property type="entry name" value="PLDc_2"/>
    <property type="match status" value="1"/>
</dbReference>
<gene>
    <name evidence="2" type="ORF">SAMN05443144_1326</name>
</gene>
<sequence length="386" mass="43653">MATVSTLYQGLRDSNFHDDAIKNISELDDIEELILCAAFARSEGIQILLDEINISRDKISFYVGVRNGITTAQSISLLLKHDINIYCVDTGKSNVLFHPKVYLSKNESTAYAIVGSANLTLSGLTSNIETSISIKFDLTNQSDQEAYNDLREGVVSLPTNHSDNTTKIKNGREVVQMIKDGIVVDERAAKQSNNPRASSPQIKNSVAPIDSYRKNINISRKGRTNKELDKLQGKETVTSQDWILVWESNELKERHLNIPTGPNTNPTGSMLFTKGNMDDIDQRHYFRDVIFDELPWQNDDRDHLSHYERVVGDFQIVIKGVDFGIHTLKLSHNSDTTSKSYHQNNSMTQIHWGDARDVIAKRELLGEKLKLYRNAKKEDIFKIEIG</sequence>
<dbReference type="GO" id="GO:0006793">
    <property type="term" value="P:phosphorus metabolic process"/>
    <property type="evidence" value="ECO:0007669"/>
    <property type="project" value="UniProtKB-ARBA"/>
</dbReference>
<dbReference type="PROSITE" id="PS50035">
    <property type="entry name" value="PLD"/>
    <property type="match status" value="1"/>
</dbReference>
<name>A0A1M5KI49_9BACT</name>
<organism evidence="2 3">
    <name type="scientific">Fodinibius roseus</name>
    <dbReference type="NCBI Taxonomy" id="1194090"/>
    <lineage>
        <taxon>Bacteria</taxon>
        <taxon>Pseudomonadati</taxon>
        <taxon>Balneolota</taxon>
        <taxon>Balneolia</taxon>
        <taxon>Balneolales</taxon>
        <taxon>Balneolaceae</taxon>
        <taxon>Fodinibius</taxon>
    </lineage>
</organism>
<evidence type="ECO:0000313" key="2">
    <source>
        <dbReference type="EMBL" id="SHG51863.1"/>
    </source>
</evidence>
<dbReference type="EMBL" id="FQUS01000032">
    <property type="protein sequence ID" value="SHG51863.1"/>
    <property type="molecule type" value="Genomic_DNA"/>
</dbReference>
<dbReference type="AlphaFoldDB" id="A0A1M5KI49"/>
<dbReference type="GO" id="GO:0003824">
    <property type="term" value="F:catalytic activity"/>
    <property type="evidence" value="ECO:0007669"/>
    <property type="project" value="InterPro"/>
</dbReference>
<reference evidence="2 3" key="1">
    <citation type="submission" date="2016-11" db="EMBL/GenBank/DDBJ databases">
        <authorList>
            <person name="Jaros S."/>
            <person name="Januszkiewicz K."/>
            <person name="Wedrychowicz H."/>
        </authorList>
    </citation>
    <scope>NUCLEOTIDE SEQUENCE [LARGE SCALE GENOMIC DNA]</scope>
    <source>
        <strain evidence="2 3">DSM 21986</strain>
    </source>
</reference>
<dbReference type="OrthoDB" id="7056491at2"/>
<accession>A0A1M5KI49</accession>
<dbReference type="Gene3D" id="3.30.870.10">
    <property type="entry name" value="Endonuclease Chain A"/>
    <property type="match status" value="1"/>
</dbReference>